<name>A0A9P7UMM0_9AGAR</name>
<protein>
    <recommendedName>
        <fullName evidence="3">F-box domain-containing protein</fullName>
    </recommendedName>
</protein>
<comment type="caution">
    <text evidence="1">The sequence shown here is derived from an EMBL/GenBank/DDBJ whole genome shotgun (WGS) entry which is preliminary data.</text>
</comment>
<dbReference type="PROSITE" id="PS51257">
    <property type="entry name" value="PROKAR_LIPOPROTEIN"/>
    <property type="match status" value="1"/>
</dbReference>
<evidence type="ECO:0000313" key="1">
    <source>
        <dbReference type="EMBL" id="KAG7086041.1"/>
    </source>
</evidence>
<dbReference type="RefSeq" id="XP_043002512.1">
    <property type="nucleotide sequence ID" value="XM_043160555.1"/>
</dbReference>
<dbReference type="GeneID" id="66072638"/>
<dbReference type="Proteomes" id="UP001049176">
    <property type="component" value="Chromosome 11"/>
</dbReference>
<dbReference type="EMBL" id="CM032191">
    <property type="protein sequence ID" value="KAG7086041.1"/>
    <property type="molecule type" value="Genomic_DNA"/>
</dbReference>
<accession>A0A9P7UMM0</accession>
<evidence type="ECO:0000313" key="2">
    <source>
        <dbReference type="Proteomes" id="UP001049176"/>
    </source>
</evidence>
<evidence type="ECO:0008006" key="3">
    <source>
        <dbReference type="Google" id="ProtNLM"/>
    </source>
</evidence>
<dbReference type="KEGG" id="more:E1B28_003562"/>
<reference evidence="1" key="1">
    <citation type="journal article" date="2021" name="Genome Biol. Evol.">
        <title>The assembled and annotated genome of the fairy-ring fungus Marasmius oreades.</title>
        <authorList>
            <person name="Hiltunen M."/>
            <person name="Ament-Velasquez S.L."/>
            <person name="Johannesson H."/>
        </authorList>
    </citation>
    <scope>NUCLEOTIDE SEQUENCE</scope>
    <source>
        <strain evidence="1">03SP1</strain>
    </source>
</reference>
<dbReference type="AlphaFoldDB" id="A0A9P7UMM0"/>
<proteinExistence type="predicted"/>
<sequence>MLKRKGHFLRRGFSHTSHPAHSGLAGCQQSFYTPVTVAGLDLRRGSWNMDLKPLVDYNKMDQQKYLLCEECYGKQTDASKEHVGIDSHLLHSGYVPSEMEVSRTLKLLEETREFDGHNNLQISLGLRLEKSENEKVLLNTHVARLRSIVSVLHRVPAELWEIIFEIIACSSGNESSLTIRTGWRHRIAIPSLILSHVCSRWRTVATGCPELWSSIDIELYRFGSGVEKLVRTFLDNSATYPLDLQIRVEPACGTKYTRDTWELITSHLSRSERLLLIFQDRAVDSLSAFRGQDITLNNLLSFHSKVLLQDDVQLDVNNPLWMALSQAPKLVKVRVHRLRPRISLPYPQLTTLTLDFIYTNDVGELLRVLGISKNLLSLTLKNIEVTAEWRPLATVACRVELPFLHFLSINLEVDFLMHYLLNVNDPVLELLFASLVMPSLSILKLPCRSSRPDQMYWPSSLLSMLRHSSTSLRDISLFFEPFYSGQAHHSWESLSVLLNIVPHLTDFHLHDKGPRDFDRSATLANGSFLSELSLPEFTYTPHNSPVLPELRTLSIHGILLSFEVVNQVLRLAASRSPSRLTTVDDVRPLKNLYAASYRSQCSTKFTVNPQMLEAIENLKYEGVNVVFEERE</sequence>
<keyword evidence="2" id="KW-1185">Reference proteome</keyword>
<dbReference type="OrthoDB" id="3023006at2759"/>
<gene>
    <name evidence="1" type="ORF">E1B28_003562</name>
</gene>
<organism evidence="1 2">
    <name type="scientific">Marasmius oreades</name>
    <name type="common">fairy-ring Marasmius</name>
    <dbReference type="NCBI Taxonomy" id="181124"/>
    <lineage>
        <taxon>Eukaryota</taxon>
        <taxon>Fungi</taxon>
        <taxon>Dikarya</taxon>
        <taxon>Basidiomycota</taxon>
        <taxon>Agaricomycotina</taxon>
        <taxon>Agaricomycetes</taxon>
        <taxon>Agaricomycetidae</taxon>
        <taxon>Agaricales</taxon>
        <taxon>Marasmiineae</taxon>
        <taxon>Marasmiaceae</taxon>
        <taxon>Marasmius</taxon>
    </lineage>
</organism>